<proteinExistence type="predicted"/>
<organism evidence="1 2">
    <name type="scientific">Candidatus Tidjanibacter faecipullorum</name>
    <dbReference type="NCBI Taxonomy" id="2838766"/>
    <lineage>
        <taxon>Bacteria</taxon>
        <taxon>Pseudomonadati</taxon>
        <taxon>Bacteroidota</taxon>
        <taxon>Bacteroidia</taxon>
        <taxon>Bacteroidales</taxon>
        <taxon>Rikenellaceae</taxon>
        <taxon>Tidjanibacter</taxon>
    </lineage>
</organism>
<dbReference type="EMBL" id="DXCC01000012">
    <property type="protein sequence ID" value="HIZ15077.1"/>
    <property type="molecule type" value="Genomic_DNA"/>
</dbReference>
<dbReference type="Proteomes" id="UP000824014">
    <property type="component" value="Unassembled WGS sequence"/>
</dbReference>
<sequence>MSFTLEQYQALKEAIASGVTTVTYGDKTVSYRSLSEMKDLVKMMESELFPERLSRRRRLAEIERGYFSKR</sequence>
<protein>
    <submittedName>
        <fullName evidence="1">Uncharacterized protein</fullName>
    </submittedName>
</protein>
<name>A0A9D2ILZ4_9BACT</name>
<dbReference type="NCBIfam" id="NF047331">
    <property type="entry name" value="phage_HTJ"/>
    <property type="match status" value="1"/>
</dbReference>
<evidence type="ECO:0000313" key="2">
    <source>
        <dbReference type="Proteomes" id="UP000824014"/>
    </source>
</evidence>
<reference evidence="1" key="2">
    <citation type="submission" date="2021-04" db="EMBL/GenBank/DDBJ databases">
        <authorList>
            <person name="Gilroy R."/>
        </authorList>
    </citation>
    <scope>NUCLEOTIDE SEQUENCE</scope>
    <source>
        <strain evidence="1">ChiHjej11B10-19426</strain>
    </source>
</reference>
<comment type="caution">
    <text evidence="1">The sequence shown here is derived from an EMBL/GenBank/DDBJ whole genome shotgun (WGS) entry which is preliminary data.</text>
</comment>
<reference evidence="1" key="1">
    <citation type="journal article" date="2021" name="PeerJ">
        <title>Extensive microbial diversity within the chicken gut microbiome revealed by metagenomics and culture.</title>
        <authorList>
            <person name="Gilroy R."/>
            <person name="Ravi A."/>
            <person name="Getino M."/>
            <person name="Pursley I."/>
            <person name="Horton D.L."/>
            <person name="Alikhan N.F."/>
            <person name="Baker D."/>
            <person name="Gharbi K."/>
            <person name="Hall N."/>
            <person name="Watson M."/>
            <person name="Adriaenssens E.M."/>
            <person name="Foster-Nyarko E."/>
            <person name="Jarju S."/>
            <person name="Secka A."/>
            <person name="Antonio M."/>
            <person name="Oren A."/>
            <person name="Chaudhuri R.R."/>
            <person name="La Ragione R."/>
            <person name="Hildebrand F."/>
            <person name="Pallen M.J."/>
        </authorList>
    </citation>
    <scope>NUCLEOTIDE SEQUENCE</scope>
    <source>
        <strain evidence="1">ChiHjej11B10-19426</strain>
    </source>
</reference>
<gene>
    <name evidence="1" type="ORF">H9816_04115</name>
</gene>
<evidence type="ECO:0000313" key="1">
    <source>
        <dbReference type="EMBL" id="HIZ15077.1"/>
    </source>
</evidence>
<dbReference type="AlphaFoldDB" id="A0A9D2ILZ4"/>
<accession>A0A9D2ILZ4</accession>